<reference evidence="5 6" key="1">
    <citation type="submission" date="2018-04" db="EMBL/GenBank/DDBJ databases">
        <title>Marixanthomonas spongiae HN-E44 sp. nov., isolated from a marine sponge.</title>
        <authorList>
            <person name="Luo L."/>
            <person name="Zhuang L."/>
        </authorList>
    </citation>
    <scope>NUCLEOTIDE SEQUENCE [LARGE SCALE GENOMIC DNA]</scope>
    <source>
        <strain evidence="5 6">HN-E44</strain>
    </source>
</reference>
<evidence type="ECO:0000313" key="6">
    <source>
        <dbReference type="Proteomes" id="UP000245962"/>
    </source>
</evidence>
<dbReference type="GO" id="GO:0005829">
    <property type="term" value="C:cytosol"/>
    <property type="evidence" value="ECO:0007669"/>
    <property type="project" value="TreeGrafter"/>
</dbReference>
<dbReference type="InterPro" id="IPR014030">
    <property type="entry name" value="Ketoacyl_synth_N"/>
</dbReference>
<evidence type="ECO:0000259" key="4">
    <source>
        <dbReference type="PROSITE" id="PS52004"/>
    </source>
</evidence>
<protein>
    <submittedName>
        <fullName evidence="5">Beta-ketoacyl synthase</fullName>
    </submittedName>
</protein>
<dbReference type="Proteomes" id="UP000245962">
    <property type="component" value="Unassembled WGS sequence"/>
</dbReference>
<dbReference type="AlphaFoldDB" id="A0A2U0I001"/>
<dbReference type="Pfam" id="PF02801">
    <property type="entry name" value="Ketoacyl-synt_C"/>
    <property type="match status" value="1"/>
</dbReference>
<comment type="caution">
    <text evidence="5">The sequence shown here is derived from an EMBL/GenBank/DDBJ whole genome shotgun (WGS) entry which is preliminary data.</text>
</comment>
<feature type="domain" description="Ketosynthase family 3 (KS3)" evidence="4">
    <location>
        <begin position="1"/>
        <end position="378"/>
    </location>
</feature>
<dbReference type="InterPro" id="IPR020841">
    <property type="entry name" value="PKS_Beta-ketoAc_synthase_dom"/>
</dbReference>
<dbReference type="Gene3D" id="3.40.47.10">
    <property type="match status" value="2"/>
</dbReference>
<dbReference type="InterPro" id="IPR016039">
    <property type="entry name" value="Thiolase-like"/>
</dbReference>
<evidence type="ECO:0000256" key="2">
    <source>
        <dbReference type="ARBA" id="ARBA00022679"/>
    </source>
</evidence>
<dbReference type="RefSeq" id="WP_116694799.1">
    <property type="nucleotide sequence ID" value="NZ_QEHR01000006.1"/>
</dbReference>
<dbReference type="PANTHER" id="PTHR11712:SF320">
    <property type="entry name" value="BETA-KETOACYL SYNTHASE"/>
    <property type="match status" value="1"/>
</dbReference>
<organism evidence="5 6">
    <name type="scientific">Marixanthomonas spongiae</name>
    <dbReference type="NCBI Taxonomy" id="2174845"/>
    <lineage>
        <taxon>Bacteria</taxon>
        <taxon>Pseudomonadati</taxon>
        <taxon>Bacteroidota</taxon>
        <taxon>Flavobacteriia</taxon>
        <taxon>Flavobacteriales</taxon>
        <taxon>Flavobacteriaceae</taxon>
        <taxon>Marixanthomonas</taxon>
    </lineage>
</organism>
<dbReference type="Pfam" id="PF00109">
    <property type="entry name" value="ketoacyl-synt"/>
    <property type="match status" value="1"/>
</dbReference>
<evidence type="ECO:0000256" key="1">
    <source>
        <dbReference type="ARBA" id="ARBA00008467"/>
    </source>
</evidence>
<proteinExistence type="inferred from homology"/>
<keyword evidence="6" id="KW-1185">Reference proteome</keyword>
<dbReference type="InterPro" id="IPR000794">
    <property type="entry name" value="Beta-ketoacyl_synthase"/>
</dbReference>
<dbReference type="EMBL" id="QEHR01000006">
    <property type="protein sequence ID" value="PVW14310.1"/>
    <property type="molecule type" value="Genomic_DNA"/>
</dbReference>
<dbReference type="GO" id="GO:0006633">
    <property type="term" value="P:fatty acid biosynthetic process"/>
    <property type="evidence" value="ECO:0007669"/>
    <property type="project" value="TreeGrafter"/>
</dbReference>
<dbReference type="PROSITE" id="PS52004">
    <property type="entry name" value="KS3_2"/>
    <property type="match status" value="1"/>
</dbReference>
<dbReference type="GO" id="GO:0004315">
    <property type="term" value="F:3-oxoacyl-[acyl-carrier-protein] synthase activity"/>
    <property type="evidence" value="ECO:0007669"/>
    <property type="project" value="TreeGrafter"/>
</dbReference>
<gene>
    <name evidence="5" type="ORF">DDV96_10955</name>
</gene>
<keyword evidence="2 3" id="KW-0808">Transferase</keyword>
<sequence>MSKPVYIQEASLVTPLGFSIAANILALENEKSGIEEQHGTDILDTPFYAAMIVSKKIDAAFEKLGDPSKYMKLEKMLLLSVAETLEKSNLQLSEKTALIIATTKGSIDVLDPDISFPEERAYLPVLGKKIQSFFGFKQEPIVVSNACVSGILAVAVAKRLIQNNIHENAVVVAGDLVSKFTVTGFNTFQALSDGPCKPYSKFRNGISIGEAAASVVVSSEKKKNTFVQVIGDGSCNDANHISGPSRTGEGLLKSVQSAMREAEVSTNDIDLISAHGTATIYNDEMEAIAFNRAQLQDVPLHSLKGYYGHTLGAAGLLEAIIGFEAMNQNKLFTSLGYDESGTSKPLNIIQKTEKKTVNTFLKTASGFGGSNAAVLFKKVSCEH</sequence>
<accession>A0A2U0I001</accession>
<comment type="similarity">
    <text evidence="1 3">Belongs to the thiolase-like superfamily. Beta-ketoacyl-ACP synthases family.</text>
</comment>
<dbReference type="InterPro" id="IPR014031">
    <property type="entry name" value="Ketoacyl_synth_C"/>
</dbReference>
<dbReference type="OrthoDB" id="9808669at2"/>
<evidence type="ECO:0000256" key="3">
    <source>
        <dbReference type="RuleBase" id="RU003694"/>
    </source>
</evidence>
<evidence type="ECO:0000313" key="5">
    <source>
        <dbReference type="EMBL" id="PVW14310.1"/>
    </source>
</evidence>
<dbReference type="SUPFAM" id="SSF53901">
    <property type="entry name" value="Thiolase-like"/>
    <property type="match status" value="1"/>
</dbReference>
<name>A0A2U0I001_9FLAO</name>
<dbReference type="PANTHER" id="PTHR11712">
    <property type="entry name" value="POLYKETIDE SYNTHASE-RELATED"/>
    <property type="match status" value="1"/>
</dbReference>